<dbReference type="Proteomes" id="UP000218965">
    <property type="component" value="Chromosome"/>
</dbReference>
<dbReference type="EMBL" id="AP017315">
    <property type="protein sequence ID" value="BAU32885.1"/>
    <property type="molecule type" value="Genomic_DNA"/>
</dbReference>
<evidence type="ECO:0000313" key="3">
    <source>
        <dbReference type="EMBL" id="BAU32885.1"/>
    </source>
</evidence>
<sequence length="124" mass="13720">MRAAILTRMARKDIVGRTGEQIAADHLEAAGYRIIERNWRCRAGELDIVAERDRTVVFVEVKTRSGTGYGHPLESITAHKLARLRRLAAAWCAENGPVHAIRLDAIAVVTARGQTLVEHVEQVA</sequence>
<evidence type="ECO:0000313" key="4">
    <source>
        <dbReference type="Proteomes" id="UP000218965"/>
    </source>
</evidence>
<dbReference type="NCBIfam" id="NF009150">
    <property type="entry name" value="PRK12497.1-3"/>
    <property type="match status" value="1"/>
</dbReference>
<dbReference type="PANTHER" id="PTHR34039:SF1">
    <property type="entry name" value="UPF0102 PROTEIN YRAN"/>
    <property type="match status" value="1"/>
</dbReference>
<evidence type="ECO:0000256" key="2">
    <source>
        <dbReference type="HAMAP-Rule" id="MF_00048"/>
    </source>
</evidence>
<dbReference type="HAMAP" id="MF_00048">
    <property type="entry name" value="UPF0102"/>
    <property type="match status" value="1"/>
</dbReference>
<accession>A0A0U5BMZ0</accession>
<dbReference type="PANTHER" id="PTHR34039">
    <property type="entry name" value="UPF0102 PROTEIN YRAN"/>
    <property type="match status" value="1"/>
</dbReference>
<gene>
    <name evidence="3" type="ORF">MalAC0309_2040</name>
</gene>
<dbReference type="Gene3D" id="3.40.1350.10">
    <property type="match status" value="1"/>
</dbReference>
<dbReference type="NCBIfam" id="TIGR00252">
    <property type="entry name" value="YraN family protein"/>
    <property type="match status" value="1"/>
</dbReference>
<reference evidence="4" key="1">
    <citation type="submission" date="2015-12" db="EMBL/GenBank/DDBJ databases">
        <authorList>
            <person name="Shamseldin A."/>
            <person name="Moawad H."/>
            <person name="Abd El-Rahim W.M."/>
            <person name="Sadowsky M.J."/>
        </authorList>
    </citation>
    <scope>NUCLEOTIDE SEQUENCE [LARGE SCALE GENOMIC DNA]</scope>
    <source>
        <strain evidence="4">JAM AC0309</strain>
    </source>
</reference>
<dbReference type="SUPFAM" id="SSF52980">
    <property type="entry name" value="Restriction endonuclease-like"/>
    <property type="match status" value="1"/>
</dbReference>
<protein>
    <recommendedName>
        <fullName evidence="2">UPF0102 protein MalAC0309_2040</fullName>
    </recommendedName>
</protein>
<reference evidence="3 4" key="2">
    <citation type="submission" date="2016-01" db="EMBL/GenBank/DDBJ databases">
        <title>Microcella alkaliphila JAM AC0309 whole genome shotgun sequence.</title>
        <authorList>
            <person name="Kurata A."/>
            <person name="Hirose Y."/>
            <person name="Kishimoto N."/>
            <person name="Kobayashi T."/>
        </authorList>
    </citation>
    <scope>NUCLEOTIDE SEQUENCE [LARGE SCALE GENOMIC DNA]</scope>
    <source>
        <strain evidence="3 4">JAM AC0309</strain>
    </source>
</reference>
<dbReference type="CDD" id="cd20736">
    <property type="entry name" value="PoNe_Nuclease"/>
    <property type="match status" value="1"/>
</dbReference>
<dbReference type="InterPro" id="IPR003509">
    <property type="entry name" value="UPF0102_YraN-like"/>
</dbReference>
<dbReference type="InterPro" id="IPR011335">
    <property type="entry name" value="Restrct_endonuc-II-like"/>
</dbReference>
<proteinExistence type="inferred from homology"/>
<dbReference type="NCBIfam" id="NF009154">
    <property type="entry name" value="PRK12497.3-3"/>
    <property type="match status" value="1"/>
</dbReference>
<evidence type="ECO:0000256" key="1">
    <source>
        <dbReference type="ARBA" id="ARBA00006738"/>
    </source>
</evidence>
<dbReference type="InterPro" id="IPR011856">
    <property type="entry name" value="tRNA_endonuc-like_dom_sf"/>
</dbReference>
<dbReference type="Pfam" id="PF02021">
    <property type="entry name" value="UPF0102"/>
    <property type="match status" value="1"/>
</dbReference>
<name>A0A0U5BMZ0_9MICO</name>
<organism evidence="3 4">
    <name type="scientific">Microcella alkaliphila</name>
    <dbReference type="NCBI Taxonomy" id="279828"/>
    <lineage>
        <taxon>Bacteria</taxon>
        <taxon>Bacillati</taxon>
        <taxon>Actinomycetota</taxon>
        <taxon>Actinomycetes</taxon>
        <taxon>Micrococcales</taxon>
        <taxon>Microbacteriaceae</taxon>
        <taxon>Microcella</taxon>
    </lineage>
</organism>
<comment type="similarity">
    <text evidence="1 2">Belongs to the UPF0102 family.</text>
</comment>
<dbReference type="KEGG" id="malk:MalAC0309_2040"/>
<dbReference type="AlphaFoldDB" id="A0A0U5BMZ0"/>
<dbReference type="GO" id="GO:0003676">
    <property type="term" value="F:nucleic acid binding"/>
    <property type="evidence" value="ECO:0007669"/>
    <property type="project" value="InterPro"/>
</dbReference>